<comment type="similarity">
    <text evidence="1">Belongs to the histidine acid phosphatase family.</text>
</comment>
<feature type="region of interest" description="Disordered" evidence="2">
    <location>
        <begin position="25"/>
        <end position="79"/>
    </location>
</feature>
<dbReference type="Pfam" id="PF00328">
    <property type="entry name" value="His_Phos_2"/>
    <property type="match status" value="1"/>
</dbReference>
<dbReference type="CDD" id="cd07061">
    <property type="entry name" value="HP_HAP_like"/>
    <property type="match status" value="1"/>
</dbReference>
<dbReference type="InterPro" id="IPR000560">
    <property type="entry name" value="His_Pase_clade-2"/>
</dbReference>
<dbReference type="InterPro" id="IPR050645">
    <property type="entry name" value="Histidine_acid_phosphatase"/>
</dbReference>
<name>A0A1W0WWD8_HYPEX</name>
<feature type="chain" id="PRO_5012867924" evidence="3">
    <location>
        <begin position="23"/>
        <end position="442"/>
    </location>
</feature>
<protein>
    <submittedName>
        <fullName evidence="4">Testicular acid phosphatase-like protein</fullName>
    </submittedName>
</protein>
<comment type="caution">
    <text evidence="4">The sequence shown here is derived from an EMBL/GenBank/DDBJ whole genome shotgun (WGS) entry which is preliminary data.</text>
</comment>
<evidence type="ECO:0000313" key="5">
    <source>
        <dbReference type="Proteomes" id="UP000192578"/>
    </source>
</evidence>
<dbReference type="InterPro" id="IPR029033">
    <property type="entry name" value="His_PPase_superfam"/>
</dbReference>
<feature type="signal peptide" evidence="3">
    <location>
        <begin position="1"/>
        <end position="22"/>
    </location>
</feature>
<dbReference type="SUPFAM" id="SSF53254">
    <property type="entry name" value="Phosphoglycerate mutase-like"/>
    <property type="match status" value="1"/>
</dbReference>
<dbReference type="AlphaFoldDB" id="A0A1W0WWD8"/>
<gene>
    <name evidence="4" type="ORF">BV898_06478</name>
</gene>
<dbReference type="EMBL" id="MTYJ01000038">
    <property type="protein sequence ID" value="OQV19487.1"/>
    <property type="molecule type" value="Genomic_DNA"/>
</dbReference>
<dbReference type="OrthoDB" id="10257284at2759"/>
<feature type="compositionally biased region" description="Basic and acidic residues" evidence="2">
    <location>
        <begin position="38"/>
        <end position="72"/>
    </location>
</feature>
<keyword evidence="5" id="KW-1185">Reference proteome</keyword>
<evidence type="ECO:0000256" key="1">
    <source>
        <dbReference type="ARBA" id="ARBA00005375"/>
    </source>
</evidence>
<evidence type="ECO:0000256" key="3">
    <source>
        <dbReference type="SAM" id="SignalP"/>
    </source>
</evidence>
<evidence type="ECO:0000256" key="2">
    <source>
        <dbReference type="SAM" id="MobiDB-lite"/>
    </source>
</evidence>
<organism evidence="4 5">
    <name type="scientific">Hypsibius exemplaris</name>
    <name type="common">Freshwater tardigrade</name>
    <dbReference type="NCBI Taxonomy" id="2072580"/>
    <lineage>
        <taxon>Eukaryota</taxon>
        <taxon>Metazoa</taxon>
        <taxon>Ecdysozoa</taxon>
        <taxon>Tardigrada</taxon>
        <taxon>Eutardigrada</taxon>
        <taxon>Parachela</taxon>
        <taxon>Hypsibioidea</taxon>
        <taxon>Hypsibiidae</taxon>
        <taxon>Hypsibius</taxon>
    </lineage>
</organism>
<reference evidence="5" key="1">
    <citation type="submission" date="2017-01" db="EMBL/GenBank/DDBJ databases">
        <title>Comparative genomics of anhydrobiosis in the tardigrade Hypsibius dujardini.</title>
        <authorList>
            <person name="Yoshida Y."/>
            <person name="Koutsovoulos G."/>
            <person name="Laetsch D."/>
            <person name="Stevens L."/>
            <person name="Kumar S."/>
            <person name="Horikawa D."/>
            <person name="Ishino K."/>
            <person name="Komine S."/>
            <person name="Tomita M."/>
            <person name="Blaxter M."/>
            <person name="Arakawa K."/>
        </authorList>
    </citation>
    <scope>NUCLEOTIDE SEQUENCE [LARGE SCALE GENOMIC DNA]</scope>
    <source>
        <strain evidence="5">Z151</strain>
    </source>
</reference>
<dbReference type="PANTHER" id="PTHR11567">
    <property type="entry name" value="ACID PHOSPHATASE-RELATED"/>
    <property type="match status" value="1"/>
</dbReference>
<sequence length="442" mass="48887">MASMGSGVIFFALVLVAAGVAADSRFDSPWKGSSGGRDNNDRRGNNHGREHSRNDQRGRGGDRDRNNNDRGGQRKTQLPSTDDVKFIIVGFRHGNRNPDQFLNGDKSHDQWAWEGPSQLTSIGKRQGYSLGQFLRKRYGNVVSDEYLPSQFKAISSSADRAQQTMQACMAGFYPTKGRNAQGYSLSWQPIPYGINDPLLRMYNVDPCPGYKSAYQAISDDNSAAAREWLNREPALTKYIAEKSGLNASLSDLGDVADNIGNMRKFNVPLPSWVTKPTLPGYPPKNMEDAVNSFAEAHQVLCANDPDCSHMMAGLWLDEIMTVLQKKASGDAKLKDRRANFYAAHTETVLSLLRLLKVDDIADETPTSAGLVIEFTDKPVPAVRVLFHQPNPENPDDRLAEVKSLAYCEDKEWCPVDTLVSSVKGPNFSDWRDACKVASTCTL</sequence>
<dbReference type="PANTHER" id="PTHR11567:SF29">
    <property type="entry name" value="ACID PHOSPHATASE FAMILY"/>
    <property type="match status" value="1"/>
</dbReference>
<evidence type="ECO:0000313" key="4">
    <source>
        <dbReference type="EMBL" id="OQV19487.1"/>
    </source>
</evidence>
<dbReference type="Proteomes" id="UP000192578">
    <property type="component" value="Unassembled WGS sequence"/>
</dbReference>
<keyword evidence="3" id="KW-0732">Signal</keyword>
<accession>A0A1W0WWD8</accession>
<dbReference type="Gene3D" id="3.40.50.1240">
    <property type="entry name" value="Phosphoglycerate mutase-like"/>
    <property type="match status" value="1"/>
</dbReference>
<proteinExistence type="inferred from homology"/>
<dbReference type="GO" id="GO:0016791">
    <property type="term" value="F:phosphatase activity"/>
    <property type="evidence" value="ECO:0007669"/>
    <property type="project" value="UniProtKB-ARBA"/>
</dbReference>